<organism evidence="4 5">
    <name type="scientific">Geodia barretti</name>
    <name type="common">Barrett's horny sponge</name>
    <dbReference type="NCBI Taxonomy" id="519541"/>
    <lineage>
        <taxon>Eukaryota</taxon>
        <taxon>Metazoa</taxon>
        <taxon>Porifera</taxon>
        <taxon>Demospongiae</taxon>
        <taxon>Heteroscleromorpha</taxon>
        <taxon>Tetractinellida</taxon>
        <taxon>Astrophorina</taxon>
        <taxon>Geodiidae</taxon>
        <taxon>Geodia</taxon>
    </lineage>
</organism>
<protein>
    <submittedName>
        <fullName evidence="4">Guanosine import ATP-binding protein NupO</fullName>
    </submittedName>
</protein>
<keyword evidence="1" id="KW-0547">Nucleotide-binding</keyword>
<evidence type="ECO:0000313" key="4">
    <source>
        <dbReference type="EMBL" id="CAI8009573.1"/>
    </source>
</evidence>
<dbReference type="AlphaFoldDB" id="A0AA35RF61"/>
<dbReference type="InterPro" id="IPR027417">
    <property type="entry name" value="P-loop_NTPase"/>
</dbReference>
<keyword evidence="2 4" id="KW-0067">ATP-binding</keyword>
<dbReference type="PANTHER" id="PTHR43790">
    <property type="entry name" value="CARBOHYDRATE TRANSPORT ATP-BINDING PROTEIN MG119-RELATED"/>
    <property type="match status" value="1"/>
</dbReference>
<sequence>MGRVIGRLRDAGIAVLFITHKLHEAVSFGDRVTVLRQGRKVGSLAPEMLAGLAPQEAIDHIVDLMFGAAADGTVPERSRAGREAAPGKRVAIEVNGLRPAGSPAAAGDGAVSFAVREGEIFGIAGVDGNGQKQLAEAIAGQRPADAGSIVLDGEAIEGLSVRQRQHAGLRYVTDDRLGEGTVSAFPVGLNLLLKRIGDAPFWRHGIIRNAEVERHARALIAEHDVRVPGPGTPLGHLSGGNVQKALLARELDNQPMAVIYNKPTYGLDLNNIRRARLAICERADLGVATILISTDLDEILELADRIGVMLDGRMVGIVENDGDAARRVGELMIGVGS</sequence>
<dbReference type="Proteomes" id="UP001174909">
    <property type="component" value="Unassembled WGS sequence"/>
</dbReference>
<dbReference type="InterPro" id="IPR003439">
    <property type="entry name" value="ABC_transporter-like_ATP-bd"/>
</dbReference>
<accession>A0AA35RF61</accession>
<evidence type="ECO:0000313" key="5">
    <source>
        <dbReference type="Proteomes" id="UP001174909"/>
    </source>
</evidence>
<dbReference type="PANTHER" id="PTHR43790:SF4">
    <property type="entry name" value="GUANOSINE IMPORT ATP-BINDING PROTEIN NUPO"/>
    <property type="match status" value="1"/>
</dbReference>
<dbReference type="GO" id="GO:0005524">
    <property type="term" value="F:ATP binding"/>
    <property type="evidence" value="ECO:0007669"/>
    <property type="project" value="UniProtKB-KW"/>
</dbReference>
<evidence type="ECO:0000259" key="3">
    <source>
        <dbReference type="PROSITE" id="PS50893"/>
    </source>
</evidence>
<keyword evidence="5" id="KW-1185">Reference proteome</keyword>
<dbReference type="CDD" id="cd03215">
    <property type="entry name" value="ABC_Carb_Monos_II"/>
    <property type="match status" value="1"/>
</dbReference>
<reference evidence="4" key="1">
    <citation type="submission" date="2023-03" db="EMBL/GenBank/DDBJ databases">
        <authorList>
            <person name="Steffen K."/>
            <person name="Cardenas P."/>
        </authorList>
    </citation>
    <scope>NUCLEOTIDE SEQUENCE</scope>
</reference>
<gene>
    <name evidence="4" type="ORF">GBAR_LOCUS6406</name>
</gene>
<evidence type="ECO:0000256" key="1">
    <source>
        <dbReference type="ARBA" id="ARBA00022741"/>
    </source>
</evidence>
<dbReference type="EMBL" id="CASHTH010000973">
    <property type="protein sequence ID" value="CAI8009573.1"/>
    <property type="molecule type" value="Genomic_DNA"/>
</dbReference>
<dbReference type="InterPro" id="IPR050107">
    <property type="entry name" value="ABC_carbohydrate_import_ATPase"/>
</dbReference>
<dbReference type="GO" id="GO:0016887">
    <property type="term" value="F:ATP hydrolysis activity"/>
    <property type="evidence" value="ECO:0007669"/>
    <property type="project" value="InterPro"/>
</dbReference>
<name>A0AA35RF61_GEOBA</name>
<dbReference type="PROSITE" id="PS50893">
    <property type="entry name" value="ABC_TRANSPORTER_2"/>
    <property type="match status" value="1"/>
</dbReference>
<feature type="domain" description="ABC transporter" evidence="3">
    <location>
        <begin position="92"/>
        <end position="336"/>
    </location>
</feature>
<proteinExistence type="predicted"/>
<comment type="caution">
    <text evidence="4">The sequence shown here is derived from an EMBL/GenBank/DDBJ whole genome shotgun (WGS) entry which is preliminary data.</text>
</comment>
<dbReference type="Gene3D" id="3.40.50.300">
    <property type="entry name" value="P-loop containing nucleotide triphosphate hydrolases"/>
    <property type="match status" value="2"/>
</dbReference>
<evidence type="ECO:0000256" key="2">
    <source>
        <dbReference type="ARBA" id="ARBA00022840"/>
    </source>
</evidence>
<dbReference type="SUPFAM" id="SSF52540">
    <property type="entry name" value="P-loop containing nucleoside triphosphate hydrolases"/>
    <property type="match status" value="2"/>
</dbReference>
<dbReference type="Pfam" id="PF00005">
    <property type="entry name" value="ABC_tran"/>
    <property type="match status" value="1"/>
</dbReference>